<feature type="domain" description="HTH araC/xylS-type" evidence="4">
    <location>
        <begin position="1"/>
        <end position="89"/>
    </location>
</feature>
<evidence type="ECO:0000256" key="1">
    <source>
        <dbReference type="ARBA" id="ARBA00023015"/>
    </source>
</evidence>
<dbReference type="PROSITE" id="PS01124">
    <property type="entry name" value="HTH_ARAC_FAMILY_2"/>
    <property type="match status" value="1"/>
</dbReference>
<keyword evidence="6" id="KW-1185">Reference proteome</keyword>
<protein>
    <submittedName>
        <fullName evidence="5">Helix-turn-helix domain-containing protein</fullName>
    </submittedName>
</protein>
<proteinExistence type="predicted"/>
<evidence type="ECO:0000313" key="6">
    <source>
        <dbReference type="Proteomes" id="UP001595386"/>
    </source>
</evidence>
<dbReference type="Pfam" id="PF12833">
    <property type="entry name" value="HTH_18"/>
    <property type="match status" value="1"/>
</dbReference>
<evidence type="ECO:0000259" key="4">
    <source>
        <dbReference type="PROSITE" id="PS01124"/>
    </source>
</evidence>
<sequence length="100" mass="11479">MSHVRASDVATMADLSRSQLYSRLVPYGGFKTLLCEWRLERIARQLCAPENDATSIKTLLFSNGFSSTEQFQRLFRQRFGISATEFRQREKAAATHWCAD</sequence>
<dbReference type="InterPro" id="IPR009057">
    <property type="entry name" value="Homeodomain-like_sf"/>
</dbReference>
<dbReference type="Proteomes" id="UP001595386">
    <property type="component" value="Unassembled WGS sequence"/>
</dbReference>
<reference evidence="6" key="1">
    <citation type="journal article" date="2019" name="Int. J. Syst. Evol. Microbiol.">
        <title>The Global Catalogue of Microorganisms (GCM) 10K type strain sequencing project: providing services to taxonomists for standard genome sequencing and annotation.</title>
        <authorList>
            <consortium name="The Broad Institute Genomics Platform"/>
            <consortium name="The Broad Institute Genome Sequencing Center for Infectious Disease"/>
            <person name="Wu L."/>
            <person name="Ma J."/>
        </authorList>
    </citation>
    <scope>NUCLEOTIDE SEQUENCE [LARGE SCALE GENOMIC DNA]</scope>
    <source>
        <strain evidence="6">KCTC 52660</strain>
    </source>
</reference>
<dbReference type="RefSeq" id="WP_379759069.1">
    <property type="nucleotide sequence ID" value="NZ_JBHRSQ010000014.1"/>
</dbReference>
<keyword evidence="3" id="KW-0804">Transcription</keyword>
<accession>A0ABV7B6H9</accession>
<organism evidence="5 6">
    <name type="scientific">Halomonas tibetensis</name>
    <dbReference type="NCBI Taxonomy" id="2259590"/>
    <lineage>
        <taxon>Bacteria</taxon>
        <taxon>Pseudomonadati</taxon>
        <taxon>Pseudomonadota</taxon>
        <taxon>Gammaproteobacteria</taxon>
        <taxon>Oceanospirillales</taxon>
        <taxon>Halomonadaceae</taxon>
        <taxon>Halomonas</taxon>
    </lineage>
</organism>
<dbReference type="PROSITE" id="PS00041">
    <property type="entry name" value="HTH_ARAC_FAMILY_1"/>
    <property type="match status" value="1"/>
</dbReference>
<dbReference type="EMBL" id="JBHRSQ010000014">
    <property type="protein sequence ID" value="MFC2992561.1"/>
    <property type="molecule type" value="Genomic_DNA"/>
</dbReference>
<gene>
    <name evidence="5" type="ORF">ACFODV_11005</name>
</gene>
<dbReference type="PANTHER" id="PTHR43280">
    <property type="entry name" value="ARAC-FAMILY TRANSCRIPTIONAL REGULATOR"/>
    <property type="match status" value="1"/>
</dbReference>
<dbReference type="Gene3D" id="1.10.10.60">
    <property type="entry name" value="Homeodomain-like"/>
    <property type="match status" value="1"/>
</dbReference>
<keyword evidence="1" id="KW-0805">Transcription regulation</keyword>
<evidence type="ECO:0000256" key="3">
    <source>
        <dbReference type="ARBA" id="ARBA00023163"/>
    </source>
</evidence>
<evidence type="ECO:0000256" key="2">
    <source>
        <dbReference type="ARBA" id="ARBA00023125"/>
    </source>
</evidence>
<evidence type="ECO:0000313" key="5">
    <source>
        <dbReference type="EMBL" id="MFC2992561.1"/>
    </source>
</evidence>
<dbReference type="PANTHER" id="PTHR43280:SF2">
    <property type="entry name" value="HTH-TYPE TRANSCRIPTIONAL REGULATOR EXSA"/>
    <property type="match status" value="1"/>
</dbReference>
<dbReference type="InterPro" id="IPR018060">
    <property type="entry name" value="HTH_AraC"/>
</dbReference>
<dbReference type="InterPro" id="IPR018062">
    <property type="entry name" value="HTH_AraC-typ_CS"/>
</dbReference>
<keyword evidence="2" id="KW-0238">DNA-binding</keyword>
<name>A0ABV7B6H9_9GAMM</name>
<dbReference type="SMART" id="SM00342">
    <property type="entry name" value="HTH_ARAC"/>
    <property type="match status" value="1"/>
</dbReference>
<dbReference type="SUPFAM" id="SSF46689">
    <property type="entry name" value="Homeodomain-like"/>
    <property type="match status" value="1"/>
</dbReference>
<comment type="caution">
    <text evidence="5">The sequence shown here is derived from an EMBL/GenBank/DDBJ whole genome shotgun (WGS) entry which is preliminary data.</text>
</comment>